<dbReference type="InterPro" id="IPR018997">
    <property type="entry name" value="PUB_domain"/>
</dbReference>
<dbReference type="GO" id="GO:0005634">
    <property type="term" value="C:nucleus"/>
    <property type="evidence" value="ECO:0007669"/>
    <property type="project" value="TreeGrafter"/>
</dbReference>
<dbReference type="InterPro" id="IPR029071">
    <property type="entry name" value="Ubiquitin-like_domsf"/>
</dbReference>
<accession>B6ACT9</accession>
<gene>
    <name evidence="2" type="ORF">CMU_016940</name>
</gene>
<dbReference type="AlphaFoldDB" id="B6ACT9"/>
<feature type="domain" description="PUB" evidence="1">
    <location>
        <begin position="120"/>
        <end position="185"/>
    </location>
</feature>
<dbReference type="Pfam" id="PF09409">
    <property type="entry name" value="PUB"/>
    <property type="match status" value="1"/>
</dbReference>
<dbReference type="RefSeq" id="XP_002140292.1">
    <property type="nucleotide sequence ID" value="XM_002140256.1"/>
</dbReference>
<dbReference type="OMA" id="YETPGIC"/>
<dbReference type="OrthoDB" id="440781at2759"/>
<proteinExistence type="predicted"/>
<dbReference type="GO" id="GO:0012506">
    <property type="term" value="C:vesicle membrane"/>
    <property type="evidence" value="ECO:0007669"/>
    <property type="project" value="TreeGrafter"/>
</dbReference>
<dbReference type="SUPFAM" id="SSF54236">
    <property type="entry name" value="Ubiquitin-like"/>
    <property type="match status" value="1"/>
</dbReference>
<dbReference type="SUPFAM" id="SSF143503">
    <property type="entry name" value="PUG domain-like"/>
    <property type="match status" value="1"/>
</dbReference>
<evidence type="ECO:0000313" key="3">
    <source>
        <dbReference type="Proteomes" id="UP000001460"/>
    </source>
</evidence>
<dbReference type="GeneID" id="6995373"/>
<sequence>MSTVEEFLISVGKELGKSPDDMKDLVDVIVKKNWYDKVESLKHINDDEWKSMGVPLRLVNAIKLRLDESNKEYLSHTTINSKNRVKEEEKWLVEYSFPSTVTITPSIMESVNNLTQIPNEAIEKTTSILFRVIDGILDSPEDGKKRRIRINNPLFHSSIAKYSQALDVLKSVGFIYVDYYSEESDKMEFYVELPIAYISLLTDCHNFLVALCKKLGISYPKIIPGNFNPYVAYFSSTNTQNMTRPLKDEFGKLQTQVKEIEALIEKGYDDSEPCLKPCIIHSSALGDFEEAIQILKQTPEYDDSDTALMTRSEVDRLKEFFSEGPTFKSRAKEYLKILKKRSIYNHISIRVICPDKYIIQLQFKLNSTTEDLVNAVKCCLNQNILKYNWYIYETPPVVKILPKNSVTLYQCGYAPRTVLYLKVELPKDMKNKVNYLRDDLMGSIITNTAM</sequence>
<keyword evidence="3" id="KW-1185">Reference proteome</keyword>
<dbReference type="eggNOG" id="ENOG502S9UC">
    <property type="taxonomic scope" value="Eukaryota"/>
</dbReference>
<dbReference type="VEuPathDB" id="CryptoDB:CMU_016940"/>
<reference evidence="2" key="1">
    <citation type="submission" date="2008-06" db="EMBL/GenBank/DDBJ databases">
        <authorList>
            <person name="Lorenzi H."/>
            <person name="Inman J."/>
            <person name="Miller J."/>
            <person name="Schobel S."/>
            <person name="Amedeo P."/>
            <person name="Caler E.V."/>
            <person name="da Silva J."/>
        </authorList>
    </citation>
    <scope>NUCLEOTIDE SEQUENCE [LARGE SCALE GENOMIC DNA]</scope>
    <source>
        <strain evidence="2">RN66</strain>
    </source>
</reference>
<dbReference type="GO" id="GO:0006886">
    <property type="term" value="P:intracellular protein transport"/>
    <property type="evidence" value="ECO:0007669"/>
    <property type="project" value="TreeGrafter"/>
</dbReference>
<name>B6ACT9_CRYMR</name>
<dbReference type="CDD" id="cd09212">
    <property type="entry name" value="PUB"/>
    <property type="match status" value="1"/>
</dbReference>
<dbReference type="Proteomes" id="UP000001460">
    <property type="component" value="Unassembled WGS sequence"/>
</dbReference>
<organism evidence="2 3">
    <name type="scientific">Cryptosporidium muris (strain RN66)</name>
    <dbReference type="NCBI Taxonomy" id="441375"/>
    <lineage>
        <taxon>Eukaryota</taxon>
        <taxon>Sar</taxon>
        <taxon>Alveolata</taxon>
        <taxon>Apicomplexa</taxon>
        <taxon>Conoidasida</taxon>
        <taxon>Coccidia</taxon>
        <taxon>Eucoccidiorida</taxon>
        <taxon>Eimeriorina</taxon>
        <taxon>Cryptosporidiidae</taxon>
        <taxon>Cryptosporidium</taxon>
    </lineage>
</organism>
<dbReference type="InterPro" id="IPR036339">
    <property type="entry name" value="PUB-like_dom_sf"/>
</dbReference>
<dbReference type="PANTHER" id="PTHR46467">
    <property type="entry name" value="TETHER CONTAINING UBX DOMAIN FOR GLUT4"/>
    <property type="match status" value="1"/>
</dbReference>
<dbReference type="PANTHER" id="PTHR46467:SF1">
    <property type="entry name" value="TETHER CONTAINING UBX DOMAIN FOR GLUT4"/>
    <property type="match status" value="1"/>
</dbReference>
<dbReference type="EMBL" id="DS989728">
    <property type="protein sequence ID" value="EEA05943.1"/>
    <property type="molecule type" value="Genomic_DNA"/>
</dbReference>
<protein>
    <recommendedName>
        <fullName evidence="1">PUB domain-containing protein</fullName>
    </recommendedName>
</protein>
<dbReference type="Gene3D" id="1.20.58.2190">
    <property type="match status" value="1"/>
</dbReference>
<dbReference type="GO" id="GO:0005737">
    <property type="term" value="C:cytoplasm"/>
    <property type="evidence" value="ECO:0007669"/>
    <property type="project" value="TreeGrafter"/>
</dbReference>
<evidence type="ECO:0000313" key="2">
    <source>
        <dbReference type="EMBL" id="EEA05943.1"/>
    </source>
</evidence>
<evidence type="ECO:0000259" key="1">
    <source>
        <dbReference type="Pfam" id="PF09409"/>
    </source>
</evidence>